<dbReference type="PROSITE" id="PS51746">
    <property type="entry name" value="PPM_2"/>
    <property type="match status" value="1"/>
</dbReference>
<sequence length="351" mass="37983">MTPVAGCKHPTSRRICLQSARSATTSTLSLLGGAGRATLLAPESCREGRSMSTHDPSLSDTGEFPAVPTASGPRVQVRAAARSHVGRVRRNNEDHYLIARIRRQLEIASTNLDPYLIPPLREEIGYIFAIADGMGGMASGEEASRLALSAGLELVRDANKWHLDFTDPAEVDDLKETCLRYFRQINRRVYERATSHAAMEGMGTTLSVAYSVGLRLFVIHVGDSRVYLSHGGGLEQLTLDHTVAQDLAISGKITQSQVKSHRLRNVLTKYVGSPGEGIDAQLQSLDLVDGDRLLLCSDGLTDLVDDATIAELLRAADDPQDACDRLIDAALQAGGRDNVSAIVVHYLVEDD</sequence>
<dbReference type="SUPFAM" id="SSF81606">
    <property type="entry name" value="PP2C-like"/>
    <property type="match status" value="1"/>
</dbReference>
<dbReference type="SMART" id="SM00332">
    <property type="entry name" value="PP2Cc"/>
    <property type="match status" value="1"/>
</dbReference>
<dbReference type="CDD" id="cd00143">
    <property type="entry name" value="PP2Cc"/>
    <property type="match status" value="1"/>
</dbReference>
<feature type="domain" description="PPM-type phosphatase" evidence="2">
    <location>
        <begin position="78"/>
        <end position="346"/>
    </location>
</feature>
<dbReference type="InterPro" id="IPR015655">
    <property type="entry name" value="PP2C"/>
</dbReference>
<dbReference type="Pfam" id="PF13672">
    <property type="entry name" value="PP2C_2"/>
    <property type="match status" value="1"/>
</dbReference>
<dbReference type="SMART" id="SM00331">
    <property type="entry name" value="PP2C_SIG"/>
    <property type="match status" value="1"/>
</dbReference>
<gene>
    <name evidence="3" type="ORF">TsocGM_10850</name>
</gene>
<reference evidence="3 4" key="2">
    <citation type="submission" date="2019-01" db="EMBL/GenBank/DDBJ databases">
        <title>Tautonia sociabilis, a novel thermotolerant planctomycete of Isosphaeraceae family, isolated from a 4000 m deep subterranean habitat.</title>
        <authorList>
            <person name="Kovaleva O.L."/>
            <person name="Elcheninov A.G."/>
            <person name="Van Heerden E."/>
            <person name="Toshchakov S.V."/>
            <person name="Novikov A."/>
            <person name="Bonch-Osmolovskaya E.A."/>
            <person name="Kublanov I.V."/>
        </authorList>
    </citation>
    <scope>NUCLEOTIDE SEQUENCE [LARGE SCALE GENOMIC DNA]</scope>
    <source>
        <strain evidence="3 4">GM2012</strain>
    </source>
</reference>
<dbReference type="AlphaFoldDB" id="A0A432MKA9"/>
<dbReference type="PANTHER" id="PTHR47992">
    <property type="entry name" value="PROTEIN PHOSPHATASE"/>
    <property type="match status" value="1"/>
</dbReference>
<evidence type="ECO:0000259" key="2">
    <source>
        <dbReference type="PROSITE" id="PS51746"/>
    </source>
</evidence>
<evidence type="ECO:0000313" key="4">
    <source>
        <dbReference type="Proteomes" id="UP000280296"/>
    </source>
</evidence>
<name>A0A432MKA9_9BACT</name>
<comment type="caution">
    <text evidence="3">The sequence shown here is derived from an EMBL/GenBank/DDBJ whole genome shotgun (WGS) entry which is preliminary data.</text>
</comment>
<protein>
    <submittedName>
        <fullName evidence="3">Serine/threonine-protein phosphatase</fullName>
    </submittedName>
</protein>
<feature type="compositionally biased region" description="Polar residues" evidence="1">
    <location>
        <begin position="50"/>
        <end position="60"/>
    </location>
</feature>
<dbReference type="Proteomes" id="UP000280296">
    <property type="component" value="Unassembled WGS sequence"/>
</dbReference>
<dbReference type="InterPro" id="IPR001932">
    <property type="entry name" value="PPM-type_phosphatase-like_dom"/>
</dbReference>
<dbReference type="EMBL" id="RYZH01000018">
    <property type="protein sequence ID" value="RUL87679.1"/>
    <property type="molecule type" value="Genomic_DNA"/>
</dbReference>
<evidence type="ECO:0000313" key="3">
    <source>
        <dbReference type="EMBL" id="RUL87679.1"/>
    </source>
</evidence>
<reference evidence="3 4" key="1">
    <citation type="submission" date="2018-12" db="EMBL/GenBank/DDBJ databases">
        <authorList>
            <person name="Toschakov S.V."/>
        </authorList>
    </citation>
    <scope>NUCLEOTIDE SEQUENCE [LARGE SCALE GENOMIC DNA]</scope>
    <source>
        <strain evidence="3 4">GM2012</strain>
    </source>
</reference>
<dbReference type="GO" id="GO:0004722">
    <property type="term" value="F:protein serine/threonine phosphatase activity"/>
    <property type="evidence" value="ECO:0007669"/>
    <property type="project" value="InterPro"/>
</dbReference>
<accession>A0A432MKA9</accession>
<organism evidence="3 4">
    <name type="scientific">Tautonia sociabilis</name>
    <dbReference type="NCBI Taxonomy" id="2080755"/>
    <lineage>
        <taxon>Bacteria</taxon>
        <taxon>Pseudomonadati</taxon>
        <taxon>Planctomycetota</taxon>
        <taxon>Planctomycetia</taxon>
        <taxon>Isosphaerales</taxon>
        <taxon>Isosphaeraceae</taxon>
        <taxon>Tautonia</taxon>
    </lineage>
</organism>
<proteinExistence type="predicted"/>
<feature type="region of interest" description="Disordered" evidence="1">
    <location>
        <begin position="42"/>
        <end position="73"/>
    </location>
</feature>
<evidence type="ECO:0000256" key="1">
    <source>
        <dbReference type="SAM" id="MobiDB-lite"/>
    </source>
</evidence>
<dbReference type="Gene3D" id="3.60.40.10">
    <property type="entry name" value="PPM-type phosphatase domain"/>
    <property type="match status" value="1"/>
</dbReference>
<keyword evidence="4" id="KW-1185">Reference proteome</keyword>
<dbReference type="InterPro" id="IPR036457">
    <property type="entry name" value="PPM-type-like_dom_sf"/>
</dbReference>